<comment type="caution">
    <text evidence="2">The sequence shown here is derived from an EMBL/GenBank/DDBJ whole genome shotgun (WGS) entry which is preliminary data.</text>
</comment>
<feature type="transmembrane region" description="Helical" evidence="1">
    <location>
        <begin position="67"/>
        <end position="86"/>
    </location>
</feature>
<dbReference type="Proteomes" id="UP000011523">
    <property type="component" value="Unassembled WGS sequence"/>
</dbReference>
<gene>
    <name evidence="2" type="ORF">C472_06405</name>
</gene>
<dbReference type="RefSeq" id="WP_006628968.1">
    <property type="nucleotide sequence ID" value="NZ_AOJD01000035.1"/>
</dbReference>
<reference evidence="2 3" key="1">
    <citation type="journal article" date="2014" name="PLoS Genet.">
        <title>Phylogenetically driven sequencing of extremely halophilic archaea reveals strategies for static and dynamic osmo-response.</title>
        <authorList>
            <person name="Becker E.A."/>
            <person name="Seitzer P.M."/>
            <person name="Tritt A."/>
            <person name="Larsen D."/>
            <person name="Krusor M."/>
            <person name="Yao A.I."/>
            <person name="Wu D."/>
            <person name="Madern D."/>
            <person name="Eisen J.A."/>
            <person name="Darling A.E."/>
            <person name="Facciotti M.T."/>
        </authorList>
    </citation>
    <scope>NUCLEOTIDE SEQUENCE [LARGE SCALE GENOMIC DNA]</scope>
    <source>
        <strain evidence="2 3">DSM 14210</strain>
    </source>
</reference>
<accession>M0DVG0</accession>
<protein>
    <submittedName>
        <fullName evidence="2">Uncharacterized protein</fullName>
    </submittedName>
</protein>
<sequence>MPSPRRVVEAWIALCLTVGQLTWFTVGTVSSVSPTVEGITGLVASLAVALGLLRLRPDLDVGRLWRFGFTAFGLLILMAVVGALSGRLIGVSFDASESYSFPFAVAVALLMEPVYESGALPRP</sequence>
<keyword evidence="1" id="KW-1133">Transmembrane helix</keyword>
<evidence type="ECO:0000313" key="3">
    <source>
        <dbReference type="Proteomes" id="UP000011523"/>
    </source>
</evidence>
<evidence type="ECO:0000313" key="2">
    <source>
        <dbReference type="EMBL" id="ELZ38697.1"/>
    </source>
</evidence>
<organism evidence="2 3">
    <name type="scientific">Halorubrum tebenquichense DSM 14210</name>
    <dbReference type="NCBI Taxonomy" id="1227485"/>
    <lineage>
        <taxon>Archaea</taxon>
        <taxon>Methanobacteriati</taxon>
        <taxon>Methanobacteriota</taxon>
        <taxon>Stenosarchaea group</taxon>
        <taxon>Halobacteria</taxon>
        <taxon>Halobacteriales</taxon>
        <taxon>Haloferacaceae</taxon>
        <taxon>Halorubrum</taxon>
    </lineage>
</organism>
<keyword evidence="3" id="KW-1185">Reference proteome</keyword>
<keyword evidence="1" id="KW-0812">Transmembrane</keyword>
<keyword evidence="1" id="KW-0472">Membrane</keyword>
<proteinExistence type="predicted"/>
<dbReference type="AlphaFoldDB" id="M0DVG0"/>
<dbReference type="PATRIC" id="fig|1227485.3.peg.1235"/>
<feature type="transmembrane region" description="Helical" evidence="1">
    <location>
        <begin position="38"/>
        <end position="55"/>
    </location>
</feature>
<dbReference type="EMBL" id="AOJD01000035">
    <property type="protein sequence ID" value="ELZ38697.1"/>
    <property type="molecule type" value="Genomic_DNA"/>
</dbReference>
<evidence type="ECO:0000256" key="1">
    <source>
        <dbReference type="SAM" id="Phobius"/>
    </source>
</evidence>
<name>M0DVG0_9EURY</name>
<feature type="transmembrane region" description="Helical" evidence="1">
    <location>
        <begin position="7"/>
        <end position="26"/>
    </location>
</feature>
<dbReference type="OrthoDB" id="330044at2157"/>